<feature type="compositionally biased region" description="Polar residues" evidence="1">
    <location>
        <begin position="13"/>
        <end position="22"/>
    </location>
</feature>
<dbReference type="EMBL" id="BK061767">
    <property type="protein sequence ID" value="DAZ90715.1"/>
    <property type="molecule type" value="Viral_cRNA"/>
</dbReference>
<sequence length="404" mass="45256">MSNISRTSEHSSQKSFETNSPIDDTLPEDFDETDLLTSAVTPIDLRRLPALDPQAYRAAEELLAHEGLIDEASATKKRLFIGIREEQERQKIQRTSAQSSDPNTKNQETSLFQTPLQFSSHAKEMSERVQKDLRKTLSEKEKVLELNEEQTRLVQLTADFTADLKEKLKEHGMTASSEDLDLAFSQKIMNPNLSTDHFVMYVKGLQKGNILGIKKHEGEYQKLNDMLAVTVKELQVTSKSYEKTITHLNSVMNNLKITPGDQKGKVGDMPTNVQVNLPKAPTKDQVTEVNPFLAFKLQGTAQGSSKSVQVGTGVSEAKTPEPAFKAPETLDDYCLIMRMKASKLIAVAKGVLPDEMILSICQKIGNERWLEASKNIKIMESLRIEIIRSISSLRDAKESKKHQV</sequence>
<feature type="region of interest" description="Disordered" evidence="1">
    <location>
        <begin position="1"/>
        <end position="29"/>
    </location>
</feature>
<accession>A0A9N6YIW6</accession>
<evidence type="ECO:0000313" key="2">
    <source>
        <dbReference type="EMBL" id="DAZ90715.1"/>
    </source>
</evidence>
<evidence type="ECO:0000256" key="1">
    <source>
        <dbReference type="SAM" id="MobiDB-lite"/>
    </source>
</evidence>
<protein>
    <submittedName>
        <fullName evidence="2">Protein 2</fullName>
    </submittedName>
</protein>
<proteinExistence type="predicted"/>
<reference evidence="2" key="1">
    <citation type="journal article" date="2022" name="bioRxiv">
        <title>Unlocking the hidden genetic diversity of varicosaviruses, the neglected plant rhabdoviruses.</title>
        <authorList>
            <person name="Bejerman N."/>
            <person name="Dietzgen R.G."/>
            <person name="Debat H."/>
        </authorList>
    </citation>
    <scope>NUCLEOTIDE SEQUENCE</scope>
</reference>
<feature type="region of interest" description="Disordered" evidence="1">
    <location>
        <begin position="88"/>
        <end position="109"/>
    </location>
</feature>
<organism evidence="2">
    <name type="scientific">Erysimum virus 1</name>
    <dbReference type="NCBI Taxonomy" id="2977967"/>
    <lineage>
        <taxon>Viruses</taxon>
        <taxon>Riboviria</taxon>
        <taxon>Orthornavirae</taxon>
        <taxon>Negarnaviricota</taxon>
        <taxon>Haploviricotina</taxon>
        <taxon>Monjiviricetes</taxon>
        <taxon>Mononegavirales</taxon>
        <taxon>Rhabdoviridae</taxon>
        <taxon>Betarhabdovirinae</taxon>
        <taxon>Varicosavirus</taxon>
        <taxon>Varicosavirus erysimi</taxon>
    </lineage>
</organism>
<name>A0A9N6YIW6_9RHAB</name>
<feature type="compositionally biased region" description="Polar residues" evidence="1">
    <location>
        <begin position="93"/>
        <end position="109"/>
    </location>
</feature>